<keyword evidence="2" id="KW-1185">Reference proteome</keyword>
<protein>
    <submittedName>
        <fullName evidence="1">Uncharacterized protein</fullName>
    </submittedName>
</protein>
<sequence length="121" mass="14984">MNNDEFFNFFFDRNSFQYELVEECVWNAEKYWNLEKELINIIKDLYNKDMISKKLARDLYYLSHSIQSSIQCSLSENDFFEIENLDFESTLYYRDRLDLIINILWNDHNYLDYNDFFSRKS</sequence>
<dbReference type="Proteomes" id="UP000190683">
    <property type="component" value="Unassembled WGS sequence"/>
</dbReference>
<reference evidence="1 2" key="1">
    <citation type="submission" date="2017-02" db="EMBL/GenBank/DDBJ databases">
        <title>Draft genome sequence of Moraxella porci CCUG 54912T type strain.</title>
        <authorList>
            <person name="Salva-Serra F."/>
            <person name="Engstrom-Jakobsson H."/>
            <person name="Thorell K."/>
            <person name="Jaen-Luchoro D."/>
            <person name="Gonzales-Siles L."/>
            <person name="Karlsson R."/>
            <person name="Yazdan S."/>
            <person name="Boulund F."/>
            <person name="Johnning A."/>
            <person name="Engstrand L."/>
            <person name="Kristiansson E."/>
            <person name="Moore E."/>
        </authorList>
    </citation>
    <scope>NUCLEOTIDE SEQUENCE [LARGE SCALE GENOMIC DNA]</scope>
    <source>
        <strain evidence="1 2">CCUG 54912</strain>
    </source>
</reference>
<dbReference type="STRING" id="573983.B0681_00620"/>
<gene>
    <name evidence="1" type="ORF">B0681_00620</name>
</gene>
<dbReference type="RefSeq" id="WP_078316818.1">
    <property type="nucleotide sequence ID" value="NZ_MUYV01000001.1"/>
</dbReference>
<name>A0A1T0CW19_9GAMM</name>
<dbReference type="EMBL" id="MUYV01000001">
    <property type="protein sequence ID" value="OOS26429.1"/>
    <property type="molecule type" value="Genomic_DNA"/>
</dbReference>
<organism evidence="1 2">
    <name type="scientific">Moraxella porci DSM 25326</name>
    <dbReference type="NCBI Taxonomy" id="573983"/>
    <lineage>
        <taxon>Bacteria</taxon>
        <taxon>Pseudomonadati</taxon>
        <taxon>Pseudomonadota</taxon>
        <taxon>Gammaproteobacteria</taxon>
        <taxon>Moraxellales</taxon>
        <taxon>Moraxellaceae</taxon>
        <taxon>Moraxella</taxon>
    </lineage>
</organism>
<evidence type="ECO:0000313" key="2">
    <source>
        <dbReference type="Proteomes" id="UP000190683"/>
    </source>
</evidence>
<evidence type="ECO:0000313" key="1">
    <source>
        <dbReference type="EMBL" id="OOS26429.1"/>
    </source>
</evidence>
<proteinExistence type="predicted"/>
<comment type="caution">
    <text evidence="1">The sequence shown here is derived from an EMBL/GenBank/DDBJ whole genome shotgun (WGS) entry which is preliminary data.</text>
</comment>
<accession>A0A1T0CW19</accession>
<dbReference type="AlphaFoldDB" id="A0A1T0CW19"/>